<feature type="domain" description="Semialdehyde dehydrogenase NAD-binding" evidence="13">
    <location>
        <begin position="6"/>
        <end position="121"/>
    </location>
</feature>
<dbReference type="InterPro" id="IPR005986">
    <property type="entry name" value="Asp_semialdehyde_DH_beta"/>
</dbReference>
<dbReference type="CDD" id="cd18131">
    <property type="entry name" value="ASADH_C_bac_euk_like"/>
    <property type="match status" value="1"/>
</dbReference>
<dbReference type="GO" id="GO:0009086">
    <property type="term" value="P:methionine biosynthetic process"/>
    <property type="evidence" value="ECO:0007669"/>
    <property type="project" value="UniProtKB-UniRule"/>
</dbReference>
<organism evidence="14 15">
    <name type="scientific">Geoalkalibacter ferrihydriticus DSM 17813</name>
    <dbReference type="NCBI Taxonomy" id="1121915"/>
    <lineage>
        <taxon>Bacteria</taxon>
        <taxon>Pseudomonadati</taxon>
        <taxon>Thermodesulfobacteriota</taxon>
        <taxon>Desulfuromonadia</taxon>
        <taxon>Desulfuromonadales</taxon>
        <taxon>Geoalkalibacteraceae</taxon>
        <taxon>Geoalkalibacter</taxon>
    </lineage>
</organism>
<evidence type="ECO:0000313" key="14">
    <source>
        <dbReference type="EMBL" id="KIH76606.1"/>
    </source>
</evidence>
<dbReference type="InterPro" id="IPR012280">
    <property type="entry name" value="Semialdhyde_DH_dimer_dom"/>
</dbReference>
<keyword evidence="10" id="KW-0486">Methionine biosynthesis</keyword>
<evidence type="ECO:0000256" key="4">
    <source>
        <dbReference type="ARBA" id="ARBA00022605"/>
    </source>
</evidence>
<sequence>MLKTFKVAIVGATGAVGTEILQILGERNFPVAELRLLASERSEGNFLEFQGEQILVERLTADSFAGIDIAIFCAGDVRSKEYCLAASAAGAVCIDDSNAWRTDPEVPLVVSEVNSQDIAGFRAKGIVANPSGSTIALALALKPLHDFAKIRRVVVSTYQSVSASGLRAVEELRVQTGELLNGRPAVNQVYPHQIAFNCLPHIDGFLDNGCTREEMALVQETRKILGMPSLGISATAVRVPVFYGDSETVNIETEAKISAAQARELLSAAPGLRIDDESEQNIYPLAIDAAGQDLVLVGRIREDQSLENGLNLWVVADNLRKGATNVVRIAEILAADYL</sequence>
<dbReference type="Pfam" id="PF01118">
    <property type="entry name" value="Semialdhyde_dh"/>
    <property type="match status" value="1"/>
</dbReference>
<dbReference type="SMART" id="SM00859">
    <property type="entry name" value="Semialdhyde_dh"/>
    <property type="match status" value="1"/>
</dbReference>
<accession>A0A0C2HHZ4</accession>
<keyword evidence="7" id="KW-0220">Diaminopimelate biosynthesis</keyword>
<dbReference type="Proteomes" id="UP000035068">
    <property type="component" value="Unassembled WGS sequence"/>
</dbReference>
<keyword evidence="4" id="KW-0028">Amino-acid biosynthesis</keyword>
<dbReference type="GO" id="GO:0046983">
    <property type="term" value="F:protein dimerization activity"/>
    <property type="evidence" value="ECO:0007669"/>
    <property type="project" value="InterPro"/>
</dbReference>
<dbReference type="GO" id="GO:0009089">
    <property type="term" value="P:lysine biosynthetic process via diaminopimelate"/>
    <property type="evidence" value="ECO:0007669"/>
    <property type="project" value="UniProtKB-UniRule"/>
</dbReference>
<evidence type="ECO:0000256" key="8">
    <source>
        <dbReference type="ARBA" id="ARBA00023002"/>
    </source>
</evidence>
<dbReference type="RefSeq" id="WP_040099297.1">
    <property type="nucleotide sequence ID" value="NZ_JWJD01000003.1"/>
</dbReference>
<comment type="catalytic activity">
    <reaction evidence="11">
        <text>L-aspartate 4-semialdehyde + phosphate + NADP(+) = 4-phospho-L-aspartate + NADPH + H(+)</text>
        <dbReference type="Rhea" id="RHEA:24284"/>
        <dbReference type="ChEBI" id="CHEBI:15378"/>
        <dbReference type="ChEBI" id="CHEBI:43474"/>
        <dbReference type="ChEBI" id="CHEBI:57535"/>
        <dbReference type="ChEBI" id="CHEBI:57783"/>
        <dbReference type="ChEBI" id="CHEBI:58349"/>
        <dbReference type="ChEBI" id="CHEBI:537519"/>
        <dbReference type="EC" id="1.2.1.11"/>
    </reaction>
</comment>
<dbReference type="GO" id="GO:0019877">
    <property type="term" value="P:diaminopimelate biosynthetic process"/>
    <property type="evidence" value="ECO:0007669"/>
    <property type="project" value="UniProtKB-KW"/>
</dbReference>
<keyword evidence="6" id="KW-0521">NADP</keyword>
<dbReference type="NCBIfam" id="NF011456">
    <property type="entry name" value="PRK14874.1"/>
    <property type="match status" value="1"/>
</dbReference>
<comment type="subunit">
    <text evidence="2">Homodimer.</text>
</comment>
<dbReference type="EMBL" id="JWJD01000003">
    <property type="protein sequence ID" value="KIH76606.1"/>
    <property type="molecule type" value="Genomic_DNA"/>
</dbReference>
<dbReference type="PANTHER" id="PTHR46278">
    <property type="entry name" value="DEHYDROGENASE, PUTATIVE-RELATED"/>
    <property type="match status" value="1"/>
</dbReference>
<evidence type="ECO:0000256" key="2">
    <source>
        <dbReference type="ARBA" id="ARBA00011738"/>
    </source>
</evidence>
<reference evidence="14 15" key="1">
    <citation type="submission" date="2014-12" db="EMBL/GenBank/DDBJ databases">
        <title>Genomes of Geoalkalibacter ferrihydriticus and Geoalkalibacter subterraneus, two haloalkaliphilic metal-reducing members of the Geobacteraceae.</title>
        <authorList>
            <person name="Badalamenti J.P."/>
            <person name="Torres C.I."/>
            <person name="Krajmalnik-Brown R."/>
            <person name="Bond D.R."/>
        </authorList>
    </citation>
    <scope>NUCLEOTIDE SEQUENCE [LARGE SCALE GENOMIC DNA]</scope>
    <source>
        <strain evidence="14 15">DSM 17813</strain>
    </source>
</reference>
<dbReference type="InterPro" id="IPR000534">
    <property type="entry name" value="Semialdehyde_DH_NAD-bd"/>
</dbReference>
<dbReference type="GO" id="GO:0050661">
    <property type="term" value="F:NADP binding"/>
    <property type="evidence" value="ECO:0007669"/>
    <property type="project" value="InterPro"/>
</dbReference>
<dbReference type="NCBIfam" id="TIGR01296">
    <property type="entry name" value="asd_B"/>
    <property type="match status" value="1"/>
</dbReference>
<dbReference type="SUPFAM" id="SSF55347">
    <property type="entry name" value="Glyceraldehyde-3-phosphate dehydrogenase-like, C-terminal domain"/>
    <property type="match status" value="1"/>
</dbReference>
<comment type="similarity">
    <text evidence="1">Belongs to the aspartate-semialdehyde dehydrogenase family.</text>
</comment>
<dbReference type="PANTHER" id="PTHR46278:SF2">
    <property type="entry name" value="ASPARTATE-SEMIALDEHYDE DEHYDROGENASE"/>
    <property type="match status" value="1"/>
</dbReference>
<evidence type="ECO:0000256" key="10">
    <source>
        <dbReference type="ARBA" id="ARBA00023167"/>
    </source>
</evidence>
<dbReference type="InterPro" id="IPR036291">
    <property type="entry name" value="NAD(P)-bd_dom_sf"/>
</dbReference>
<evidence type="ECO:0000256" key="6">
    <source>
        <dbReference type="ARBA" id="ARBA00022857"/>
    </source>
</evidence>
<dbReference type="GO" id="GO:0009097">
    <property type="term" value="P:isoleucine biosynthetic process"/>
    <property type="evidence" value="ECO:0007669"/>
    <property type="project" value="UniProtKB-UniRule"/>
</dbReference>
<dbReference type="PIRSF" id="PIRSF000148">
    <property type="entry name" value="ASA_dh"/>
    <property type="match status" value="1"/>
</dbReference>
<dbReference type="Pfam" id="PF02774">
    <property type="entry name" value="Semialdhyde_dhC"/>
    <property type="match status" value="1"/>
</dbReference>
<dbReference type="EC" id="1.2.1.11" evidence="3 12"/>
<dbReference type="Gene3D" id="3.30.360.10">
    <property type="entry name" value="Dihydrodipicolinate Reductase, domain 2"/>
    <property type="match status" value="1"/>
</dbReference>
<keyword evidence="15" id="KW-1185">Reference proteome</keyword>
<comment type="caution">
    <text evidence="14">The sequence shown here is derived from an EMBL/GenBank/DDBJ whole genome shotgun (WGS) entry which is preliminary data.</text>
</comment>
<keyword evidence="8 14" id="KW-0560">Oxidoreductase</keyword>
<dbReference type="GO" id="GO:0004073">
    <property type="term" value="F:aspartate-semialdehyde dehydrogenase activity"/>
    <property type="evidence" value="ECO:0007669"/>
    <property type="project" value="UniProtKB-UniRule"/>
</dbReference>
<gene>
    <name evidence="14" type="ORF">GFER_10620</name>
</gene>
<dbReference type="Gene3D" id="3.40.50.720">
    <property type="entry name" value="NAD(P)-binding Rossmann-like Domain"/>
    <property type="match status" value="1"/>
</dbReference>
<dbReference type="GO" id="GO:0009088">
    <property type="term" value="P:threonine biosynthetic process"/>
    <property type="evidence" value="ECO:0007669"/>
    <property type="project" value="UniProtKB-UniRule"/>
</dbReference>
<proteinExistence type="inferred from homology"/>
<dbReference type="SUPFAM" id="SSF51735">
    <property type="entry name" value="NAD(P)-binding Rossmann-fold domains"/>
    <property type="match status" value="1"/>
</dbReference>
<evidence type="ECO:0000256" key="11">
    <source>
        <dbReference type="ARBA" id="ARBA00047891"/>
    </source>
</evidence>
<evidence type="ECO:0000256" key="1">
    <source>
        <dbReference type="ARBA" id="ARBA00010584"/>
    </source>
</evidence>
<evidence type="ECO:0000259" key="13">
    <source>
        <dbReference type="SMART" id="SM00859"/>
    </source>
</evidence>
<dbReference type="GO" id="GO:0051287">
    <property type="term" value="F:NAD binding"/>
    <property type="evidence" value="ECO:0007669"/>
    <property type="project" value="InterPro"/>
</dbReference>
<evidence type="ECO:0000256" key="9">
    <source>
        <dbReference type="ARBA" id="ARBA00023154"/>
    </source>
</evidence>
<evidence type="ECO:0000256" key="7">
    <source>
        <dbReference type="ARBA" id="ARBA00022915"/>
    </source>
</evidence>
<keyword evidence="9" id="KW-0457">Lysine biosynthesis</keyword>
<evidence type="ECO:0000313" key="15">
    <source>
        <dbReference type="Proteomes" id="UP000035068"/>
    </source>
</evidence>
<evidence type="ECO:0000256" key="12">
    <source>
        <dbReference type="NCBIfam" id="TIGR01296"/>
    </source>
</evidence>
<name>A0A0C2HHZ4_9BACT</name>
<evidence type="ECO:0000256" key="5">
    <source>
        <dbReference type="ARBA" id="ARBA00022697"/>
    </source>
</evidence>
<evidence type="ECO:0000256" key="3">
    <source>
        <dbReference type="ARBA" id="ARBA00013120"/>
    </source>
</evidence>
<keyword evidence="5" id="KW-0791">Threonine biosynthesis</keyword>
<protein>
    <recommendedName>
        <fullName evidence="3 12">Aspartate-semialdehyde dehydrogenase</fullName>
        <ecNumber evidence="3 12">1.2.1.11</ecNumber>
    </recommendedName>
</protein>
<dbReference type="AlphaFoldDB" id="A0A0C2HHZ4"/>
<dbReference type="CDD" id="cd02316">
    <property type="entry name" value="VcASADH2_like_N"/>
    <property type="match status" value="1"/>
</dbReference>